<dbReference type="AlphaFoldDB" id="A0A371B8Z3"/>
<keyword evidence="4" id="KW-1185">Reference proteome</keyword>
<evidence type="ECO:0000313" key="4">
    <source>
        <dbReference type="Proteomes" id="UP000263993"/>
    </source>
</evidence>
<sequence length="129" mass="13628">MARTISKVASRMAAASMLVAFSTAAFANDPTGTWVRPSTGTQVNFYNCGSKLCARITAVKDQSRKNTIGTVIMKGAAKSGDNTWKGDLLNTENGKTYSGVVTLEGANALNLKGCVAVVMCSGETWQRVK</sequence>
<accession>A0A371B8Z3</accession>
<reference evidence="4" key="1">
    <citation type="submission" date="2018-08" db="EMBL/GenBank/DDBJ databases">
        <authorList>
            <person name="Kim S.-J."/>
            <person name="Jung G.-Y."/>
        </authorList>
    </citation>
    <scope>NUCLEOTIDE SEQUENCE [LARGE SCALE GENOMIC DNA]</scope>
    <source>
        <strain evidence="4">GY_H</strain>
    </source>
</reference>
<dbReference type="Pfam" id="PF09917">
    <property type="entry name" value="DUF2147"/>
    <property type="match status" value="1"/>
</dbReference>
<evidence type="ECO:0000259" key="2">
    <source>
        <dbReference type="Pfam" id="PF09917"/>
    </source>
</evidence>
<dbReference type="OrthoDB" id="9811671at2"/>
<evidence type="ECO:0000313" key="3">
    <source>
        <dbReference type="EMBL" id="RDV04040.1"/>
    </source>
</evidence>
<dbReference type="Proteomes" id="UP000263993">
    <property type="component" value="Unassembled WGS sequence"/>
</dbReference>
<name>A0A371B8Z3_9BRAD</name>
<keyword evidence="1" id="KW-0732">Signal</keyword>
<dbReference type="Gene3D" id="2.40.128.520">
    <property type="match status" value="1"/>
</dbReference>
<dbReference type="EMBL" id="QRGO01000001">
    <property type="protein sequence ID" value="RDV04040.1"/>
    <property type="molecule type" value="Genomic_DNA"/>
</dbReference>
<protein>
    <submittedName>
        <fullName evidence="3">DUF2147 domain-containing protein</fullName>
    </submittedName>
</protein>
<feature type="chain" id="PRO_5016795908" evidence="1">
    <location>
        <begin position="28"/>
        <end position="129"/>
    </location>
</feature>
<dbReference type="PANTHER" id="PTHR36919:SF2">
    <property type="entry name" value="BLL6627 PROTEIN"/>
    <property type="match status" value="1"/>
</dbReference>
<dbReference type="RefSeq" id="WP_115516066.1">
    <property type="nucleotide sequence ID" value="NZ_QRGO01000001.1"/>
</dbReference>
<organism evidence="3 4">
    <name type="scientific">Undibacter mobilis</name>
    <dbReference type="NCBI Taxonomy" id="2292256"/>
    <lineage>
        <taxon>Bacteria</taxon>
        <taxon>Pseudomonadati</taxon>
        <taxon>Pseudomonadota</taxon>
        <taxon>Alphaproteobacteria</taxon>
        <taxon>Hyphomicrobiales</taxon>
        <taxon>Nitrobacteraceae</taxon>
        <taxon>Undibacter</taxon>
    </lineage>
</organism>
<dbReference type="InterPro" id="IPR019223">
    <property type="entry name" value="DUF2147"/>
</dbReference>
<evidence type="ECO:0000256" key="1">
    <source>
        <dbReference type="SAM" id="SignalP"/>
    </source>
</evidence>
<feature type="domain" description="DUF2147" evidence="2">
    <location>
        <begin position="32"/>
        <end position="127"/>
    </location>
</feature>
<comment type="caution">
    <text evidence="3">The sequence shown here is derived from an EMBL/GenBank/DDBJ whole genome shotgun (WGS) entry which is preliminary data.</text>
</comment>
<feature type="signal peptide" evidence="1">
    <location>
        <begin position="1"/>
        <end position="27"/>
    </location>
</feature>
<gene>
    <name evidence="3" type="ORF">DXH78_05240</name>
</gene>
<proteinExistence type="predicted"/>
<dbReference type="PANTHER" id="PTHR36919">
    <property type="entry name" value="BLR1215 PROTEIN"/>
    <property type="match status" value="1"/>
</dbReference>